<evidence type="ECO:0000256" key="3">
    <source>
        <dbReference type="ARBA" id="ARBA00015399"/>
    </source>
</evidence>
<comment type="subcellular location">
    <subcellularLocation>
        <location evidence="1 8">Nucleus</location>
        <location evidence="1 8">Nucleolus</location>
    </subcellularLocation>
</comment>
<dbReference type="InterPro" id="IPR012954">
    <property type="entry name" value="BP28_C_dom"/>
</dbReference>
<keyword evidence="6 8" id="KW-0539">Nucleus</keyword>
<reference evidence="10" key="1">
    <citation type="submission" date="2020-04" db="EMBL/GenBank/DDBJ databases">
        <title>Analysis of mating type loci in Filobasidium floriforme.</title>
        <authorList>
            <person name="Nowrousian M."/>
        </authorList>
    </citation>
    <scope>NUCLEOTIDE SEQUENCE</scope>
    <source>
        <strain evidence="10">CBS 6242</strain>
    </source>
</reference>
<gene>
    <name evidence="10" type="ORF">FFLO_02394</name>
</gene>
<dbReference type="SUPFAM" id="SSF48371">
    <property type="entry name" value="ARM repeat"/>
    <property type="match status" value="2"/>
</dbReference>
<dbReference type="GO" id="GO:0030686">
    <property type="term" value="C:90S preribosome"/>
    <property type="evidence" value="ECO:0007669"/>
    <property type="project" value="TreeGrafter"/>
</dbReference>
<keyword evidence="5 8" id="KW-0698">rRNA processing</keyword>
<evidence type="ECO:0000256" key="1">
    <source>
        <dbReference type="ARBA" id="ARBA00004604"/>
    </source>
</evidence>
<dbReference type="InterPro" id="IPR056473">
    <property type="entry name" value="HEAT_Utp10/HEAT1"/>
</dbReference>
<evidence type="ECO:0000313" key="10">
    <source>
        <dbReference type="EMBL" id="KAG7562209.1"/>
    </source>
</evidence>
<dbReference type="GO" id="GO:0000462">
    <property type="term" value="P:maturation of SSU-rRNA from tricistronic rRNA transcript (SSU-rRNA, 5.8S rRNA, LSU-rRNA)"/>
    <property type="evidence" value="ECO:0007669"/>
    <property type="project" value="TreeGrafter"/>
</dbReference>
<comment type="similarity">
    <text evidence="2 8">Belongs to the HEATR1/UTP10 family.</text>
</comment>
<name>A0A8K0JN58_9TREE</name>
<comment type="subunit">
    <text evidence="8">Component of the ribosomal small subunit (SSU) processome.</text>
</comment>
<protein>
    <recommendedName>
        <fullName evidence="3 8">U3 small nucleolar RNA-associated protein 10</fullName>
    </recommendedName>
</protein>
<dbReference type="InterPro" id="IPR016024">
    <property type="entry name" value="ARM-type_fold"/>
</dbReference>
<dbReference type="GO" id="GO:0034455">
    <property type="term" value="C:t-UTP complex"/>
    <property type="evidence" value="ECO:0007669"/>
    <property type="project" value="TreeGrafter"/>
</dbReference>
<proteinExistence type="inferred from homology"/>
<evidence type="ECO:0000256" key="8">
    <source>
        <dbReference type="RuleBase" id="RU367065"/>
    </source>
</evidence>
<dbReference type="PANTHER" id="PTHR13457">
    <property type="entry name" value="BAP28"/>
    <property type="match status" value="1"/>
</dbReference>
<dbReference type="PANTHER" id="PTHR13457:SF1">
    <property type="entry name" value="HEAT REPEAT-CONTAINING PROTEIN 1"/>
    <property type="match status" value="1"/>
</dbReference>
<dbReference type="GO" id="GO:0030515">
    <property type="term" value="F:snoRNA binding"/>
    <property type="evidence" value="ECO:0007669"/>
    <property type="project" value="TreeGrafter"/>
</dbReference>
<comment type="function">
    <text evidence="8">Involved in nucleolar processing of pre-18S ribosomal RNA.</text>
</comment>
<dbReference type="InterPro" id="IPR040191">
    <property type="entry name" value="UTP10"/>
</dbReference>
<evidence type="ECO:0000256" key="2">
    <source>
        <dbReference type="ARBA" id="ARBA00010559"/>
    </source>
</evidence>
<keyword evidence="4 8" id="KW-0690">Ribosome biogenesis</keyword>
<dbReference type="Pfam" id="PF23243">
    <property type="entry name" value="HEAT_HEATR1"/>
    <property type="match status" value="1"/>
</dbReference>
<evidence type="ECO:0000256" key="5">
    <source>
        <dbReference type="ARBA" id="ARBA00022552"/>
    </source>
</evidence>
<sequence length="2041" mass="225268">MTTSLAQQLRGIASLDADRITSNHGAPSGKSYLFPPAQAASMDLDAIYNVAVSGFEELLEIDPGMERFEDDFFSETSKATDRMMLPKETNRELDAKLEVCLRRLSQWLALKSGAKCFEWLVRRFRVHELNVDAVIEAFLPYHDSTQFPRMLAIIRLESTNKSPYFSLLHPLQKSPQTLDRSLLIRYMAPAKDKSLFILQRVLALLPKAAEEGVTHRTLLNFWGAILVEFLEKIRGEGGIPENVVKALVEGFVRALTVERGGPDFAPAVYAPMLLFVRSIPLASAPYSAIISSLASNKDVDMVHRILTLMICLEHAPEAWMLDLGSDWERIVGTHKHQERISQAVIASAKQFKLERSLKMLTSWTLRRPAAGSSIVRNIINETDVPIIVKKTIAKHCSSVREGETSEDSTARQYLNSLLDQRYPEIVASAIKAAGNHALLPKGQSGKARRTDEMEVDIGEAIDVDGQDAAMDISMDEDDISPFIQAVSADLPSRIQGIDQLLSAIDSFTPEERQSIRMILKGLLTENEGELIETIYKHGEAVMSVLEPTEIVDALSVPMYKGETKRDVVVRHVTFASALPARFPDEKHLQSKIFRQIIFPVVIFTKSRKVTITAAWKALLALPAGSVPPIEGIEAVFAESEGKDNDENTNKEKIDKISTILARNLARESLATGNAKFLLDQTASQNDMVRAHALFVVSKFLAEIGPAVQPFVLSELNKVIPRWPVYDDVEAALKPAEVADRMYSKPTQAKTLAALQEHCLVGIRHMKLAPAIRHWVMPSDVNELESVRTALKGIYSLVNSSTLSSATARSILHSVFGKLRERSLVFLADIWTDERQPVDIRFCAASHGHAYLAACGDSDGKSRTDFQCLIPSVLMLLMDEAKSLREAGVALLKQIHASMGNAIDDIYAVDDLYGPETSKVKLLQAKESRFYLEALLREAAGLITDKDYLTIIHGRLIHPATAENKKAANICRAIIASLTSHVVGWKLNGPRVKLLRSLGQISEVTKLDGLASIFEDLDKPQRKEIACLKRLSVAKSTAFLTALFDVLDLSTAKQFAKGNHEGFFKVVLSLVRGNVPERAGQVSDTIRELILTRLNKDVFAQLSLVQQEQLVLAVIEGLPSFSDGSRRTCKALLRDMPLGGDGLVDILRKLTEVSEPEDTSRSKRTRTEDVSEPTFSIAPLMGFLESRNASDIPVDPRLVTLGLDTLAVILDHRKNIDSGSADFVEQSLLTLMINILDQIRDKRQLQGESFGVEVLVKLIRSSSNPRTSQMALLFIGSLARLVPDAVLHNVMPIFTYVGSSDFQRDDAYSFSVVEKTVESTVPVIVQSMSDKTNSELSLFIEARPLLRIFADMAQRLPKHRTLPFYVHLVTCMGVSDFLAPIIMLLATNGKRLKADSDSSRLAKSLIARFEPSIRLQAVSNILSEISRLSSTITEENEGAFLFFGDNAEAILGPRASVMIDIVRDVVQGLSASQQDQAAIRNIIGQLIALSAKPRSEFSASFDTKAFQIELAVTLDAALQKITVDSFISVTQDLLSRDQASLVARALDLVVERVPLIRSDLRISLSDVMTQILRAAYAILDRTEASLQVLAIRAISAITRIVVDTEDVVVAQAVAPLAKIAQLDTNGPEVLAAMDLLVDLTKRLESRMIPHIAPLFKLSRDKLSSETDETRVVNSVIDLIGAVVMAVPTFMAPAQLGDSLLAAIQVDVSGSGKHFDALIASVAKRVPTPNLLPVVVALWSRLLNGSDNALQKYFRLVQRTIRHASRASLPALVKAVFALFLDAFDLCNDPVHPNITESLILPAFLDMVEKLNEATFKPLFGRMYDWAAIKSDTEPQDDAVLYRRKISLYRITRGLFSKFRSIMTPYLNTLSPLTTEILGAAAIKPSKDTELWRSVIATLTTSFQVDDAVYWTEQRYQAMVPVLVSQIGGLSRLKSDNVKEAQHLAECFGAFAGSTTSESVLKSFNMAILMTTRSDNANERLIALIVLEKAWQNQEELVQFAPETVAEFLSECLQDENGAVEGAARKVLKRIEGLVGDLSAYLE</sequence>
<accession>A0A8K0JN58</accession>
<organism evidence="10 11">
    <name type="scientific">Filobasidium floriforme</name>
    <dbReference type="NCBI Taxonomy" id="5210"/>
    <lineage>
        <taxon>Eukaryota</taxon>
        <taxon>Fungi</taxon>
        <taxon>Dikarya</taxon>
        <taxon>Basidiomycota</taxon>
        <taxon>Agaricomycotina</taxon>
        <taxon>Tremellomycetes</taxon>
        <taxon>Filobasidiales</taxon>
        <taxon>Filobasidiaceae</taxon>
        <taxon>Filobasidium</taxon>
    </lineage>
</organism>
<comment type="caution">
    <text evidence="10">The sequence shown here is derived from an EMBL/GenBank/DDBJ whole genome shotgun (WGS) entry which is preliminary data.</text>
</comment>
<keyword evidence="11" id="KW-1185">Reference proteome</keyword>
<evidence type="ECO:0000259" key="9">
    <source>
        <dbReference type="SMART" id="SM01036"/>
    </source>
</evidence>
<evidence type="ECO:0000313" key="11">
    <source>
        <dbReference type="Proteomes" id="UP000812966"/>
    </source>
</evidence>
<evidence type="ECO:0000256" key="6">
    <source>
        <dbReference type="ARBA" id="ARBA00023242"/>
    </source>
</evidence>
<dbReference type="GO" id="GO:0032040">
    <property type="term" value="C:small-subunit processome"/>
    <property type="evidence" value="ECO:0007669"/>
    <property type="project" value="TreeGrafter"/>
</dbReference>
<dbReference type="EMBL" id="JABELV010000037">
    <property type="protein sequence ID" value="KAG7562209.1"/>
    <property type="molecule type" value="Genomic_DNA"/>
</dbReference>
<dbReference type="Proteomes" id="UP000812966">
    <property type="component" value="Unassembled WGS sequence"/>
</dbReference>
<evidence type="ECO:0000256" key="4">
    <source>
        <dbReference type="ARBA" id="ARBA00022517"/>
    </source>
</evidence>
<feature type="domain" description="BP28 C-terminal" evidence="9">
    <location>
        <begin position="1764"/>
        <end position="1908"/>
    </location>
</feature>
<evidence type="ECO:0000256" key="7">
    <source>
        <dbReference type="ARBA" id="ARBA00023274"/>
    </source>
</evidence>
<dbReference type="SMART" id="SM01036">
    <property type="entry name" value="BP28CT"/>
    <property type="match status" value="1"/>
</dbReference>
<dbReference type="Pfam" id="PF08146">
    <property type="entry name" value="BP28CT"/>
    <property type="match status" value="1"/>
</dbReference>
<dbReference type="GO" id="GO:0045943">
    <property type="term" value="P:positive regulation of transcription by RNA polymerase I"/>
    <property type="evidence" value="ECO:0007669"/>
    <property type="project" value="TreeGrafter"/>
</dbReference>
<keyword evidence="7 8" id="KW-0687">Ribonucleoprotein</keyword>